<feature type="region of interest" description="Disordered" evidence="1">
    <location>
        <begin position="94"/>
        <end position="113"/>
    </location>
</feature>
<keyword evidence="3" id="KW-1185">Reference proteome</keyword>
<organism evidence="2 3">
    <name type="scientific">Stylosanthes scabra</name>
    <dbReference type="NCBI Taxonomy" id="79078"/>
    <lineage>
        <taxon>Eukaryota</taxon>
        <taxon>Viridiplantae</taxon>
        <taxon>Streptophyta</taxon>
        <taxon>Embryophyta</taxon>
        <taxon>Tracheophyta</taxon>
        <taxon>Spermatophyta</taxon>
        <taxon>Magnoliopsida</taxon>
        <taxon>eudicotyledons</taxon>
        <taxon>Gunneridae</taxon>
        <taxon>Pentapetalae</taxon>
        <taxon>rosids</taxon>
        <taxon>fabids</taxon>
        <taxon>Fabales</taxon>
        <taxon>Fabaceae</taxon>
        <taxon>Papilionoideae</taxon>
        <taxon>50 kb inversion clade</taxon>
        <taxon>dalbergioids sensu lato</taxon>
        <taxon>Dalbergieae</taxon>
        <taxon>Pterocarpus clade</taxon>
        <taxon>Stylosanthes</taxon>
    </lineage>
</organism>
<accession>A0ABU6QFH9</accession>
<reference evidence="2 3" key="1">
    <citation type="journal article" date="2023" name="Plants (Basel)">
        <title>Bridging the Gap: Combining Genomics and Transcriptomics Approaches to Understand Stylosanthes scabra, an Orphan Legume from the Brazilian Caatinga.</title>
        <authorList>
            <person name="Ferreira-Neto J.R.C."/>
            <person name="da Silva M.D."/>
            <person name="Binneck E."/>
            <person name="de Melo N.F."/>
            <person name="da Silva R.H."/>
            <person name="de Melo A.L.T.M."/>
            <person name="Pandolfi V."/>
            <person name="Bustamante F.O."/>
            <person name="Brasileiro-Vidal A.C."/>
            <person name="Benko-Iseppon A.M."/>
        </authorList>
    </citation>
    <scope>NUCLEOTIDE SEQUENCE [LARGE SCALE GENOMIC DNA]</scope>
    <source>
        <tissue evidence="2">Leaves</tissue>
    </source>
</reference>
<dbReference type="EMBL" id="JASCZI010000274">
    <property type="protein sequence ID" value="MED6110686.1"/>
    <property type="molecule type" value="Genomic_DNA"/>
</dbReference>
<dbReference type="Proteomes" id="UP001341840">
    <property type="component" value="Unassembled WGS sequence"/>
</dbReference>
<name>A0ABU6QFH9_9FABA</name>
<gene>
    <name evidence="2" type="ORF">PIB30_045196</name>
</gene>
<evidence type="ECO:0000256" key="1">
    <source>
        <dbReference type="SAM" id="MobiDB-lite"/>
    </source>
</evidence>
<protein>
    <submittedName>
        <fullName evidence="2">Uncharacterized protein</fullName>
    </submittedName>
</protein>
<proteinExistence type="predicted"/>
<sequence length="113" mass="12366">MRVMEQQALQHEDVLPTVDDNINEAGVEDKNAGVDVPPTVDEVVLEEAQPEPLAVILPLEPELTLKPWLNPEAETTAARGTTNSPEEIITDVLLSMKKEDKGEEGNQDQQPGD</sequence>
<evidence type="ECO:0000313" key="3">
    <source>
        <dbReference type="Proteomes" id="UP001341840"/>
    </source>
</evidence>
<comment type="caution">
    <text evidence="2">The sequence shown here is derived from an EMBL/GenBank/DDBJ whole genome shotgun (WGS) entry which is preliminary data.</text>
</comment>
<evidence type="ECO:0000313" key="2">
    <source>
        <dbReference type="EMBL" id="MED6110686.1"/>
    </source>
</evidence>